<keyword evidence="3" id="KW-1185">Reference proteome</keyword>
<dbReference type="EMBL" id="JBIMZQ010000034">
    <property type="protein sequence ID" value="KAL3661913.1"/>
    <property type="molecule type" value="Genomic_DNA"/>
</dbReference>
<feature type="compositionally biased region" description="Basic and acidic residues" evidence="1">
    <location>
        <begin position="70"/>
        <end position="83"/>
    </location>
</feature>
<feature type="region of interest" description="Disordered" evidence="1">
    <location>
        <begin position="64"/>
        <end position="120"/>
    </location>
</feature>
<feature type="region of interest" description="Disordered" evidence="1">
    <location>
        <begin position="1"/>
        <end position="35"/>
    </location>
</feature>
<evidence type="ECO:0000313" key="2">
    <source>
        <dbReference type="EMBL" id="KAL3661913.1"/>
    </source>
</evidence>
<dbReference type="Proteomes" id="UP001632037">
    <property type="component" value="Unassembled WGS sequence"/>
</dbReference>
<evidence type="ECO:0000313" key="3">
    <source>
        <dbReference type="Proteomes" id="UP001632037"/>
    </source>
</evidence>
<evidence type="ECO:0000256" key="1">
    <source>
        <dbReference type="SAM" id="MobiDB-lite"/>
    </source>
</evidence>
<feature type="compositionally biased region" description="Basic and acidic residues" evidence="1">
    <location>
        <begin position="11"/>
        <end position="29"/>
    </location>
</feature>
<gene>
    <name evidence="2" type="ORF">V7S43_013206</name>
</gene>
<name>A0ABD3F5B7_9STRA</name>
<dbReference type="AlphaFoldDB" id="A0ABD3F5B7"/>
<protein>
    <submittedName>
        <fullName evidence="2">Uncharacterized protein</fullName>
    </submittedName>
</protein>
<proteinExistence type="predicted"/>
<reference evidence="2 3" key="1">
    <citation type="submission" date="2024-09" db="EMBL/GenBank/DDBJ databases">
        <title>Genome sequencing and assembly of Phytophthora oleae, isolate VK10A, causative agent of rot of olive drupes.</title>
        <authorList>
            <person name="Conti Taguali S."/>
            <person name="Riolo M."/>
            <person name="La Spada F."/>
            <person name="Cacciola S.O."/>
            <person name="Dionisio G."/>
        </authorList>
    </citation>
    <scope>NUCLEOTIDE SEQUENCE [LARGE SCALE GENOMIC DNA]</scope>
    <source>
        <strain evidence="2 3">VK10A</strain>
    </source>
</reference>
<sequence length="120" mass="14375">MMQMLTFFQHQADRQAEQEEKQRRDERNNAKLPRKKTALNENTFVARRQPLLQRDCSIWGRRRRSNWKSVEAEKKLSADSEIRRQRRKQTSLRTENRARDGRNQTAARADDASTIVYDNQ</sequence>
<comment type="caution">
    <text evidence="2">The sequence shown here is derived from an EMBL/GenBank/DDBJ whole genome shotgun (WGS) entry which is preliminary data.</text>
</comment>
<organism evidence="2 3">
    <name type="scientific">Phytophthora oleae</name>
    <dbReference type="NCBI Taxonomy" id="2107226"/>
    <lineage>
        <taxon>Eukaryota</taxon>
        <taxon>Sar</taxon>
        <taxon>Stramenopiles</taxon>
        <taxon>Oomycota</taxon>
        <taxon>Peronosporomycetes</taxon>
        <taxon>Peronosporales</taxon>
        <taxon>Peronosporaceae</taxon>
        <taxon>Phytophthora</taxon>
    </lineage>
</organism>
<accession>A0ABD3F5B7</accession>